<organism evidence="3 4">
    <name type="scientific">Tersicoccus phoenicis</name>
    <dbReference type="NCBI Taxonomy" id="554083"/>
    <lineage>
        <taxon>Bacteria</taxon>
        <taxon>Bacillati</taxon>
        <taxon>Actinomycetota</taxon>
        <taxon>Actinomycetes</taxon>
        <taxon>Micrococcales</taxon>
        <taxon>Micrococcaceae</taxon>
        <taxon>Tersicoccus</taxon>
    </lineage>
</organism>
<dbReference type="STRING" id="554083.BKD30_13235"/>
<comment type="caution">
    <text evidence="3">The sequence shown here is derived from an EMBL/GenBank/DDBJ whole genome shotgun (WGS) entry which is preliminary data.</text>
</comment>
<dbReference type="EMBL" id="MRDE01000076">
    <property type="protein sequence ID" value="OMH23305.1"/>
    <property type="molecule type" value="Genomic_DNA"/>
</dbReference>
<proteinExistence type="predicted"/>
<feature type="region of interest" description="Disordered" evidence="1">
    <location>
        <begin position="199"/>
        <end position="294"/>
    </location>
</feature>
<feature type="transmembrane region" description="Helical" evidence="2">
    <location>
        <begin position="301"/>
        <end position="319"/>
    </location>
</feature>
<feature type="compositionally biased region" description="Low complexity" evidence="1">
    <location>
        <begin position="332"/>
        <end position="361"/>
    </location>
</feature>
<feature type="region of interest" description="Disordered" evidence="1">
    <location>
        <begin position="327"/>
        <end position="382"/>
    </location>
</feature>
<evidence type="ECO:0000256" key="2">
    <source>
        <dbReference type="SAM" id="Phobius"/>
    </source>
</evidence>
<name>A0A1R1L6Y3_9MICC</name>
<feature type="compositionally biased region" description="Basic and acidic residues" evidence="1">
    <location>
        <begin position="102"/>
        <end position="117"/>
    </location>
</feature>
<keyword evidence="2" id="KW-0812">Transmembrane</keyword>
<evidence type="ECO:0000313" key="4">
    <source>
        <dbReference type="Proteomes" id="UP000187085"/>
    </source>
</evidence>
<protein>
    <submittedName>
        <fullName evidence="3">Uncharacterized protein</fullName>
    </submittedName>
</protein>
<keyword evidence="2" id="KW-0472">Membrane</keyword>
<keyword evidence="2" id="KW-1133">Transmembrane helix</keyword>
<feature type="compositionally biased region" description="Acidic residues" evidence="1">
    <location>
        <begin position="283"/>
        <end position="293"/>
    </location>
</feature>
<dbReference type="AlphaFoldDB" id="A0A1R1L6Y3"/>
<accession>A0A1R1L6Y3</accession>
<evidence type="ECO:0000256" key="1">
    <source>
        <dbReference type="SAM" id="MobiDB-lite"/>
    </source>
</evidence>
<evidence type="ECO:0000313" key="3">
    <source>
        <dbReference type="EMBL" id="OMH23305.1"/>
    </source>
</evidence>
<feature type="compositionally biased region" description="Basic and acidic residues" evidence="1">
    <location>
        <begin position="155"/>
        <end position="175"/>
    </location>
</feature>
<gene>
    <name evidence="3" type="ORF">BKD30_13235</name>
</gene>
<keyword evidence="4" id="KW-1185">Reference proteome</keyword>
<reference evidence="3 4" key="1">
    <citation type="submission" date="2016-12" db="EMBL/GenBank/DDBJ databases">
        <title>Draft genome of Tersicoccus phoenicis 1P05MA.</title>
        <authorList>
            <person name="Nakajima Y."/>
            <person name="Yoshizawa S."/>
            <person name="Nakamura K."/>
            <person name="Ogura Y."/>
            <person name="Hayashi T."/>
            <person name="Kogure K."/>
        </authorList>
    </citation>
    <scope>NUCLEOTIDE SEQUENCE [LARGE SCALE GENOMIC DNA]</scope>
    <source>
        <strain evidence="3 4">1p05MA</strain>
    </source>
</reference>
<sequence>MLGGRYKVTGQVLVSVDADYVFDGVDQILSRKVSILVPAGEHAEDMVHHARQVAVGERSDPLQVLDLGYTEDHRYVVTNRASAAELLDLLLVEERAEPDDADSARPFDHERTDRDAAHTTVGAPTQSRPIAGYRPEDRDEDDRALESEIFDGSAWEDRSEHDRSEGDGATHDRRPGRWGLGRFGAGAAAGAAAGVLTSHGRGAAPEAERDDSSDAVDTTSFDAIDDRTSGYGDDDGTRWDEPSRDDDLEEDQVRDEQHGGRIEGVAAGGAVAAGTSSDGGRTDDDDLEEDDRENDPRFSRALVGVLVVALILAGAFFVYTQLGQLAGGGGTPAAQSTPSGGPASSAAASPSGSATSSSPATPSTPPRVVGVTRETKNNRYPGVASLDRLLPRLVDGNQATDWISPTYSSANFAGLADNLALVVGLQDPAKVSRVDITQQGGQGGNFQLMVNDSPTIDGARQVAQGSFTSPNVSVPLPGGTPAGKYLIINFTELPRITGGQYPYGLRISEIALT</sequence>
<feature type="compositionally biased region" description="Acidic residues" evidence="1">
    <location>
        <begin position="243"/>
        <end position="253"/>
    </location>
</feature>
<feature type="region of interest" description="Disordered" evidence="1">
    <location>
        <begin position="97"/>
        <end position="181"/>
    </location>
</feature>
<feature type="compositionally biased region" description="Low complexity" evidence="1">
    <location>
        <begin position="264"/>
        <end position="279"/>
    </location>
</feature>
<dbReference type="Proteomes" id="UP000187085">
    <property type="component" value="Unassembled WGS sequence"/>
</dbReference>